<dbReference type="Gene3D" id="3.40.50.150">
    <property type="entry name" value="Vaccinia Virus protein VP39"/>
    <property type="match status" value="1"/>
</dbReference>
<feature type="domain" description="Methyltransferase" evidence="4">
    <location>
        <begin position="47"/>
        <end position="139"/>
    </location>
</feature>
<evidence type="ECO:0000256" key="2">
    <source>
        <dbReference type="ARBA" id="ARBA00022679"/>
    </source>
</evidence>
<dbReference type="PANTHER" id="PTHR43464:SF19">
    <property type="entry name" value="UBIQUINONE BIOSYNTHESIS O-METHYLTRANSFERASE, MITOCHONDRIAL"/>
    <property type="match status" value="1"/>
</dbReference>
<evidence type="ECO:0000256" key="1">
    <source>
        <dbReference type="ARBA" id="ARBA00022603"/>
    </source>
</evidence>
<dbReference type="RefSeq" id="WP_380672101.1">
    <property type="nucleotide sequence ID" value="NZ_JBHTCJ010000015.1"/>
</dbReference>
<dbReference type="Proteomes" id="UP001596504">
    <property type="component" value="Unassembled WGS sequence"/>
</dbReference>
<dbReference type="EMBL" id="JBHTCJ010000015">
    <property type="protein sequence ID" value="MFC7344376.1"/>
    <property type="molecule type" value="Genomic_DNA"/>
</dbReference>
<proteinExistence type="predicted"/>
<evidence type="ECO:0000313" key="5">
    <source>
        <dbReference type="EMBL" id="MFC7344376.1"/>
    </source>
</evidence>
<accession>A0ABW2LUQ7</accession>
<keyword evidence="1 5" id="KW-0489">Methyltransferase</keyword>
<evidence type="ECO:0000313" key="6">
    <source>
        <dbReference type="Proteomes" id="UP001596504"/>
    </source>
</evidence>
<dbReference type="GO" id="GO:0032259">
    <property type="term" value="P:methylation"/>
    <property type="evidence" value="ECO:0007669"/>
    <property type="project" value="UniProtKB-KW"/>
</dbReference>
<gene>
    <name evidence="5" type="ORF">ACFQRI_23450</name>
</gene>
<dbReference type="GO" id="GO:0008168">
    <property type="term" value="F:methyltransferase activity"/>
    <property type="evidence" value="ECO:0007669"/>
    <property type="project" value="UniProtKB-KW"/>
</dbReference>
<sequence length="269" mass="28236">MGRPANTGSREAFDAAAADFAALGRYLWEPVATDAVATADPGPGERVLDACCGTGASAIPSARLVGEEGLVDAVDVSAPMIAELRERASGIAQLRAHEADVTAWGGAGYDLVQSVLGIFFFPDVLDGTRRLIGMARPGGRVACTIWRRGAVVAAGEQLGLAIADVRRTDPPAERPAHLIDRINQPGPFAEWLRSLGLVEVRVAVHERALPMTPGVAWLLVLGSGYRGALTGLPPEVVAEVRDRYLARLREAGIDELDTTTLTGTGTAPV</sequence>
<evidence type="ECO:0000259" key="4">
    <source>
        <dbReference type="Pfam" id="PF13649"/>
    </source>
</evidence>
<keyword evidence="6" id="KW-1185">Reference proteome</keyword>
<dbReference type="Pfam" id="PF13649">
    <property type="entry name" value="Methyltransf_25"/>
    <property type="match status" value="1"/>
</dbReference>
<dbReference type="SUPFAM" id="SSF53335">
    <property type="entry name" value="S-adenosyl-L-methionine-dependent methyltransferases"/>
    <property type="match status" value="1"/>
</dbReference>
<protein>
    <submittedName>
        <fullName evidence="5">Class I SAM-dependent methyltransferase</fullName>
        <ecNumber evidence="5">2.1.1.-</ecNumber>
    </submittedName>
</protein>
<keyword evidence="2 5" id="KW-0808">Transferase</keyword>
<dbReference type="EC" id="2.1.1.-" evidence="5"/>
<name>A0ABW2LUQ7_9PSEU</name>
<organism evidence="5 6">
    <name type="scientific">Saccharopolyspora griseoalba</name>
    <dbReference type="NCBI Taxonomy" id="1431848"/>
    <lineage>
        <taxon>Bacteria</taxon>
        <taxon>Bacillati</taxon>
        <taxon>Actinomycetota</taxon>
        <taxon>Actinomycetes</taxon>
        <taxon>Pseudonocardiales</taxon>
        <taxon>Pseudonocardiaceae</taxon>
        <taxon>Saccharopolyspora</taxon>
    </lineage>
</organism>
<reference evidence="6" key="1">
    <citation type="journal article" date="2019" name="Int. J. Syst. Evol. Microbiol.">
        <title>The Global Catalogue of Microorganisms (GCM) 10K type strain sequencing project: providing services to taxonomists for standard genome sequencing and annotation.</title>
        <authorList>
            <consortium name="The Broad Institute Genomics Platform"/>
            <consortium name="The Broad Institute Genome Sequencing Center for Infectious Disease"/>
            <person name="Wu L."/>
            <person name="Ma J."/>
        </authorList>
    </citation>
    <scope>NUCLEOTIDE SEQUENCE [LARGE SCALE GENOMIC DNA]</scope>
    <source>
        <strain evidence="6">WLHS5</strain>
    </source>
</reference>
<dbReference type="CDD" id="cd02440">
    <property type="entry name" value="AdoMet_MTases"/>
    <property type="match status" value="1"/>
</dbReference>
<dbReference type="InterPro" id="IPR041698">
    <property type="entry name" value="Methyltransf_25"/>
</dbReference>
<evidence type="ECO:0000256" key="3">
    <source>
        <dbReference type="ARBA" id="ARBA00022691"/>
    </source>
</evidence>
<keyword evidence="3" id="KW-0949">S-adenosyl-L-methionine</keyword>
<dbReference type="InterPro" id="IPR029063">
    <property type="entry name" value="SAM-dependent_MTases_sf"/>
</dbReference>
<dbReference type="PANTHER" id="PTHR43464">
    <property type="entry name" value="METHYLTRANSFERASE"/>
    <property type="match status" value="1"/>
</dbReference>
<comment type="caution">
    <text evidence="5">The sequence shown here is derived from an EMBL/GenBank/DDBJ whole genome shotgun (WGS) entry which is preliminary data.</text>
</comment>